<dbReference type="InterPro" id="IPR002711">
    <property type="entry name" value="HNH"/>
</dbReference>
<dbReference type="GO" id="GO:0003676">
    <property type="term" value="F:nucleic acid binding"/>
    <property type="evidence" value="ECO:0007669"/>
    <property type="project" value="InterPro"/>
</dbReference>
<proteinExistence type="predicted"/>
<dbReference type="Pfam" id="PF01844">
    <property type="entry name" value="HNH"/>
    <property type="match status" value="1"/>
</dbReference>
<keyword evidence="2" id="KW-0540">Nuclease</keyword>
<keyword evidence="2" id="KW-0255">Endonuclease</keyword>
<dbReference type="RefSeq" id="WP_131835184.1">
    <property type="nucleotide sequence ID" value="NZ_SMFY01000002.1"/>
</dbReference>
<evidence type="ECO:0000313" key="3">
    <source>
        <dbReference type="Proteomes" id="UP000295030"/>
    </source>
</evidence>
<evidence type="ECO:0000259" key="1">
    <source>
        <dbReference type="Pfam" id="PF01844"/>
    </source>
</evidence>
<dbReference type="OrthoDB" id="5292295at2"/>
<dbReference type="GO" id="GO:0008270">
    <property type="term" value="F:zinc ion binding"/>
    <property type="evidence" value="ECO:0007669"/>
    <property type="project" value="InterPro"/>
</dbReference>
<organism evidence="2 3">
    <name type="scientific">Ancylobacter aquaticus</name>
    <dbReference type="NCBI Taxonomy" id="100"/>
    <lineage>
        <taxon>Bacteria</taxon>
        <taxon>Pseudomonadati</taxon>
        <taxon>Pseudomonadota</taxon>
        <taxon>Alphaproteobacteria</taxon>
        <taxon>Hyphomicrobiales</taxon>
        <taxon>Xanthobacteraceae</taxon>
        <taxon>Ancylobacter</taxon>
    </lineage>
</organism>
<gene>
    <name evidence="2" type="ORF">EV667_1980</name>
</gene>
<dbReference type="Gene3D" id="1.10.30.50">
    <property type="match status" value="1"/>
</dbReference>
<dbReference type="AlphaFoldDB" id="A0A4R1HYS2"/>
<feature type="domain" description="HNH" evidence="1">
    <location>
        <begin position="58"/>
        <end position="101"/>
    </location>
</feature>
<keyword evidence="3" id="KW-1185">Reference proteome</keyword>
<accession>A0A4R1HYS2</accession>
<sequence length="108" mass="11639">MPSAAPRFCECGRYTVPAGQQCPCAKRRKAARGSAWARGYDSDWQAARAAHLATHPACVDCGEPATLVDHIVSIRKAPHLRLDPTNFASMCASCHGRKTTRVDGGFGR</sequence>
<comment type="caution">
    <text evidence="2">The sequence shown here is derived from an EMBL/GenBank/DDBJ whole genome shotgun (WGS) entry which is preliminary data.</text>
</comment>
<dbReference type="Proteomes" id="UP000295030">
    <property type="component" value="Unassembled WGS sequence"/>
</dbReference>
<reference evidence="2 3" key="1">
    <citation type="submission" date="2019-03" db="EMBL/GenBank/DDBJ databases">
        <title>Genomic Encyclopedia of Type Strains, Phase IV (KMG-IV): sequencing the most valuable type-strain genomes for metagenomic binning, comparative biology and taxonomic classification.</title>
        <authorList>
            <person name="Goeker M."/>
        </authorList>
    </citation>
    <scope>NUCLEOTIDE SEQUENCE [LARGE SCALE GENOMIC DNA]</scope>
    <source>
        <strain evidence="2 3">DSM 101</strain>
    </source>
</reference>
<dbReference type="GO" id="GO:0004519">
    <property type="term" value="F:endonuclease activity"/>
    <property type="evidence" value="ECO:0007669"/>
    <property type="project" value="UniProtKB-KW"/>
</dbReference>
<dbReference type="EMBL" id="SMFY01000002">
    <property type="protein sequence ID" value="TCK27984.1"/>
    <property type="molecule type" value="Genomic_DNA"/>
</dbReference>
<evidence type="ECO:0000313" key="2">
    <source>
        <dbReference type="EMBL" id="TCK27984.1"/>
    </source>
</evidence>
<protein>
    <submittedName>
        <fullName evidence="2">HNH endonuclease</fullName>
    </submittedName>
</protein>
<keyword evidence="2" id="KW-0378">Hydrolase</keyword>
<name>A0A4R1HYS2_ANCAQ</name>